<dbReference type="RefSeq" id="XP_003647494.1">
    <property type="nucleotide sequence ID" value="XM_003647446.1"/>
</dbReference>
<dbReference type="InParanoid" id="G8JU97"/>
<protein>
    <submittedName>
        <fullName evidence="2">Uncharacterized protein</fullName>
    </submittedName>
</protein>
<reference evidence="3" key="1">
    <citation type="journal article" date="2012" name="G3 (Bethesda)">
        <title>Pichia sorbitophila, an interspecies yeast hybrid reveals early steps of genome resolution following polyploidization.</title>
        <authorList>
            <person name="Leh Louis V."/>
            <person name="Despons L."/>
            <person name="Friedrich A."/>
            <person name="Martin T."/>
            <person name="Durrens P."/>
            <person name="Casaregola S."/>
            <person name="Neuveglise C."/>
            <person name="Fairhead C."/>
            <person name="Marck C."/>
            <person name="Cruz J.A."/>
            <person name="Straub M.L."/>
            <person name="Kugler V."/>
            <person name="Sacerdot C."/>
            <person name="Uzunov Z."/>
            <person name="Thierry A."/>
            <person name="Weiss S."/>
            <person name="Bleykasten C."/>
            <person name="De Montigny J."/>
            <person name="Jacques N."/>
            <person name="Jung P."/>
            <person name="Lemaire M."/>
            <person name="Mallet S."/>
            <person name="Morel G."/>
            <person name="Richard G.F."/>
            <person name="Sarkar A."/>
            <person name="Savel G."/>
            <person name="Schacherer J."/>
            <person name="Seret M.L."/>
            <person name="Talla E."/>
            <person name="Samson G."/>
            <person name="Jubin C."/>
            <person name="Poulain J."/>
            <person name="Vacherie B."/>
            <person name="Barbe V."/>
            <person name="Pelletier E."/>
            <person name="Sherman D.J."/>
            <person name="Westhof E."/>
            <person name="Weissenbach J."/>
            <person name="Baret P.V."/>
            <person name="Wincker P."/>
            <person name="Gaillardin C."/>
            <person name="Dujon B."/>
            <person name="Souciet J.L."/>
        </authorList>
    </citation>
    <scope>NUCLEOTIDE SEQUENCE [LARGE SCALE GENOMIC DNA]</scope>
    <source>
        <strain evidence="3">CBS 270.75 / DBVPG 7215 / KCTC 17166 / NRRL Y-17582</strain>
    </source>
</reference>
<gene>
    <name evidence="2" type="ordered locus">Ecym_6297</name>
</gene>
<evidence type="ECO:0000256" key="1">
    <source>
        <dbReference type="SAM" id="MobiDB-lite"/>
    </source>
</evidence>
<evidence type="ECO:0000313" key="2">
    <source>
        <dbReference type="EMBL" id="AET40677.1"/>
    </source>
</evidence>
<evidence type="ECO:0000313" key="3">
    <source>
        <dbReference type="Proteomes" id="UP000006790"/>
    </source>
</evidence>
<dbReference type="KEGG" id="erc:Ecym_6297"/>
<organism evidence="2 3">
    <name type="scientific">Eremothecium cymbalariae (strain CBS 270.75 / DBVPG 7215 / KCTC 17166 / NRRL Y-17582)</name>
    <name type="common">Yeast</name>
    <dbReference type="NCBI Taxonomy" id="931890"/>
    <lineage>
        <taxon>Eukaryota</taxon>
        <taxon>Fungi</taxon>
        <taxon>Dikarya</taxon>
        <taxon>Ascomycota</taxon>
        <taxon>Saccharomycotina</taxon>
        <taxon>Saccharomycetes</taxon>
        <taxon>Saccharomycetales</taxon>
        <taxon>Saccharomycetaceae</taxon>
        <taxon>Eremothecium</taxon>
    </lineage>
</organism>
<dbReference type="EMBL" id="CP002502">
    <property type="protein sequence ID" value="AET40677.1"/>
    <property type="molecule type" value="Genomic_DNA"/>
</dbReference>
<proteinExistence type="predicted"/>
<dbReference type="AlphaFoldDB" id="G8JU97"/>
<feature type="compositionally biased region" description="Basic and acidic residues" evidence="1">
    <location>
        <begin position="1"/>
        <end position="10"/>
    </location>
</feature>
<name>G8JU97_ERECY</name>
<dbReference type="HOGENOM" id="CLU_2003908_0_0_1"/>
<dbReference type="GeneID" id="11469060"/>
<keyword evidence="3" id="KW-1185">Reference proteome</keyword>
<feature type="region of interest" description="Disordered" evidence="1">
    <location>
        <begin position="1"/>
        <end position="20"/>
    </location>
</feature>
<sequence length="124" mass="13992">MESERREGHRGSTTFMTRARTRTIRKLSKRNFISGFNESIGKKTAQISEEGKKEKSKITVCGIEGKDGALRRVLWGIMVGTDKRAIECNLLRRLGGSLRRRQASCRWCAQHSCAVLRALVVQAN</sequence>
<dbReference type="Proteomes" id="UP000006790">
    <property type="component" value="Chromosome 6"/>
</dbReference>
<accession>G8JU97</accession>